<comment type="caution">
    <text evidence="1">The sequence shown here is derived from an EMBL/GenBank/DDBJ whole genome shotgun (WGS) entry which is preliminary data.</text>
</comment>
<accession>A0AAV4UCJ3</accession>
<dbReference type="AlphaFoldDB" id="A0AAV4UCJ3"/>
<dbReference type="EMBL" id="BPLR01012637">
    <property type="protein sequence ID" value="GIY55414.1"/>
    <property type="molecule type" value="Genomic_DNA"/>
</dbReference>
<name>A0AAV4UCJ3_CAEEX</name>
<evidence type="ECO:0000313" key="2">
    <source>
        <dbReference type="Proteomes" id="UP001054945"/>
    </source>
</evidence>
<reference evidence="1 2" key="1">
    <citation type="submission" date="2021-06" db="EMBL/GenBank/DDBJ databases">
        <title>Caerostris extrusa draft genome.</title>
        <authorList>
            <person name="Kono N."/>
            <person name="Arakawa K."/>
        </authorList>
    </citation>
    <scope>NUCLEOTIDE SEQUENCE [LARGE SCALE GENOMIC DNA]</scope>
</reference>
<keyword evidence="2" id="KW-1185">Reference proteome</keyword>
<dbReference type="Proteomes" id="UP001054945">
    <property type="component" value="Unassembled WGS sequence"/>
</dbReference>
<protein>
    <submittedName>
        <fullName evidence="1">Uncharacterized protein</fullName>
    </submittedName>
</protein>
<proteinExistence type="predicted"/>
<sequence length="154" mass="17094">MINCRQRQQTRYGARVDGIDPGEAGTRSGWRGSGALCQQSKIWVKGRTCLQIRTQTHNPSNVSDGKALLEFHLNDKSNRSAIYIKFIGLDADTLFTTSSRFETMVKSAAGLPAGERLGRTIALRLRETQETGLSFDGQVASRLQFKASVSVRWM</sequence>
<evidence type="ECO:0000313" key="1">
    <source>
        <dbReference type="EMBL" id="GIY55414.1"/>
    </source>
</evidence>
<organism evidence="1 2">
    <name type="scientific">Caerostris extrusa</name>
    <name type="common">Bark spider</name>
    <name type="synonym">Caerostris bankana</name>
    <dbReference type="NCBI Taxonomy" id="172846"/>
    <lineage>
        <taxon>Eukaryota</taxon>
        <taxon>Metazoa</taxon>
        <taxon>Ecdysozoa</taxon>
        <taxon>Arthropoda</taxon>
        <taxon>Chelicerata</taxon>
        <taxon>Arachnida</taxon>
        <taxon>Araneae</taxon>
        <taxon>Araneomorphae</taxon>
        <taxon>Entelegynae</taxon>
        <taxon>Araneoidea</taxon>
        <taxon>Araneidae</taxon>
        <taxon>Caerostris</taxon>
    </lineage>
</organism>
<gene>
    <name evidence="1" type="ORF">CEXT_741521</name>
</gene>